<protein>
    <submittedName>
        <fullName evidence="4">Uncharacterized protein</fullName>
    </submittedName>
</protein>
<dbReference type="Pfam" id="PF18040">
    <property type="entry name" value="BPA_C"/>
    <property type="match status" value="1"/>
</dbReference>
<evidence type="ECO:0000313" key="5">
    <source>
        <dbReference type="Proteomes" id="UP000541810"/>
    </source>
</evidence>
<dbReference type="InterPro" id="IPR013780">
    <property type="entry name" value="Glyco_hydro_b"/>
</dbReference>
<accession>A0A7X0H7R8</accession>
<dbReference type="EMBL" id="JACHGY010000001">
    <property type="protein sequence ID" value="MBB6429370.1"/>
    <property type="molecule type" value="Genomic_DNA"/>
</dbReference>
<feature type="domain" description="Beta-porphyranase A C-terminal" evidence="2">
    <location>
        <begin position="515"/>
        <end position="607"/>
    </location>
</feature>
<keyword evidence="1" id="KW-0732">Signal</keyword>
<evidence type="ECO:0000259" key="3">
    <source>
        <dbReference type="Pfam" id="PF18206"/>
    </source>
</evidence>
<proteinExistence type="predicted"/>
<dbReference type="Proteomes" id="UP000541810">
    <property type="component" value="Unassembled WGS sequence"/>
</dbReference>
<dbReference type="Gene3D" id="2.60.40.1180">
    <property type="entry name" value="Golgi alpha-mannosidase II"/>
    <property type="match status" value="1"/>
</dbReference>
<name>A0A7X0H7R8_9BACT</name>
<dbReference type="Gene3D" id="3.20.20.80">
    <property type="entry name" value="Glycosidases"/>
    <property type="match status" value="1"/>
</dbReference>
<evidence type="ECO:0000313" key="4">
    <source>
        <dbReference type="EMBL" id="MBB6429370.1"/>
    </source>
</evidence>
<feature type="domain" description="Porphyranase beta-sandwich" evidence="3">
    <location>
        <begin position="400"/>
        <end position="503"/>
    </location>
</feature>
<dbReference type="InterPro" id="IPR041224">
    <property type="entry name" value="BPA_C"/>
</dbReference>
<comment type="caution">
    <text evidence="4">The sequence shown here is derived from an EMBL/GenBank/DDBJ whole genome shotgun (WGS) entry which is preliminary data.</text>
</comment>
<dbReference type="Pfam" id="PF18206">
    <property type="entry name" value="Porphyrn_cat_1"/>
    <property type="match status" value="1"/>
</dbReference>
<gene>
    <name evidence="4" type="ORF">HNQ40_001176</name>
</gene>
<dbReference type="AlphaFoldDB" id="A0A7X0H7R8"/>
<reference evidence="4 5" key="1">
    <citation type="submission" date="2020-08" db="EMBL/GenBank/DDBJ databases">
        <title>Genomic Encyclopedia of Type Strains, Phase IV (KMG-IV): sequencing the most valuable type-strain genomes for metagenomic binning, comparative biology and taxonomic classification.</title>
        <authorList>
            <person name="Goeker M."/>
        </authorList>
    </citation>
    <scope>NUCLEOTIDE SEQUENCE [LARGE SCALE GENOMIC DNA]</scope>
    <source>
        <strain evidence="4 5">DSM 103725</strain>
    </source>
</reference>
<sequence length="614" mass="68512">MLKYITLSVLAAASLNSGADEPAVVTADLQQRHILGDTSELDRSKFFNVHSGYAGAALTPDDLEQLKQLNVGFGRAFDGPFSAHKSGPPYPDTETIKAKAEEVIAAACDHPLYPYRTTRRIMTNSVDDGFHMEADPKEMARFAADVIEFHYEDDTRPDFYSPLAIPFVAAGKYGEDQAEVRARMAAVFAEVGKEIDRRGLSTQVLGYTSAWPMMHYWDFKHWQDRMQMFMDVAGPHIDAMCFLLLDATHMQQPDNRRSGSRAEALLDLVETYGAIQWGEPKPFAFSEYGDVSHGWPHGTTYTPARSSAELNSYNHFLFQLLAREDRVLIAVPFLTTKSPWYYNQPRNERQPYSADLWRPDPESFVDGKPTRFLETEKMEFYRLWRDVRGHRAVTQSTDPDVVAYTFVDGAETFICLNNFEDGPREVILDVPGTLPAAAAITVKRLYVPKQQAVIYTRKKADALPTSLTLEAHETVIFHVTHAEAVAPSTTVKTRTHYSHDFLQPIGADQPVAIRITGVETDGLTAATLRLGLAREHDLSKQPKLVVNGRDIPFPDDWIGGDQAHRKQGFFGAIAIPVPADTIAQDNEITLTFPDDGGRVSTAVLEVTGKVANDQ</sequence>
<dbReference type="CDD" id="cd21510">
    <property type="entry name" value="agarase_cat"/>
    <property type="match status" value="1"/>
</dbReference>
<keyword evidence="5" id="KW-1185">Reference proteome</keyword>
<feature type="chain" id="PRO_5031115170" evidence="1">
    <location>
        <begin position="20"/>
        <end position="614"/>
    </location>
</feature>
<feature type="signal peptide" evidence="1">
    <location>
        <begin position="1"/>
        <end position="19"/>
    </location>
</feature>
<organism evidence="4 5">
    <name type="scientific">Algisphaera agarilytica</name>
    <dbReference type="NCBI Taxonomy" id="1385975"/>
    <lineage>
        <taxon>Bacteria</taxon>
        <taxon>Pseudomonadati</taxon>
        <taxon>Planctomycetota</taxon>
        <taxon>Phycisphaerae</taxon>
        <taxon>Phycisphaerales</taxon>
        <taxon>Phycisphaeraceae</taxon>
        <taxon>Algisphaera</taxon>
    </lineage>
</organism>
<dbReference type="Gene3D" id="2.60.120.1200">
    <property type="match status" value="1"/>
</dbReference>
<dbReference type="RefSeq" id="WP_184676952.1">
    <property type="nucleotide sequence ID" value="NZ_JACHGY010000001.1"/>
</dbReference>
<evidence type="ECO:0000256" key="1">
    <source>
        <dbReference type="SAM" id="SignalP"/>
    </source>
</evidence>
<dbReference type="InterPro" id="IPR040527">
    <property type="entry name" value="Beta-sand_Porphyrn"/>
</dbReference>
<evidence type="ECO:0000259" key="2">
    <source>
        <dbReference type="Pfam" id="PF18040"/>
    </source>
</evidence>